<organism evidence="3 4">
    <name type="scientific">Linum tenue</name>
    <dbReference type="NCBI Taxonomy" id="586396"/>
    <lineage>
        <taxon>Eukaryota</taxon>
        <taxon>Viridiplantae</taxon>
        <taxon>Streptophyta</taxon>
        <taxon>Embryophyta</taxon>
        <taxon>Tracheophyta</taxon>
        <taxon>Spermatophyta</taxon>
        <taxon>Magnoliopsida</taxon>
        <taxon>eudicotyledons</taxon>
        <taxon>Gunneridae</taxon>
        <taxon>Pentapetalae</taxon>
        <taxon>rosids</taxon>
        <taxon>fabids</taxon>
        <taxon>Malpighiales</taxon>
        <taxon>Linaceae</taxon>
        <taxon>Linum</taxon>
    </lineage>
</organism>
<dbReference type="InterPro" id="IPR032675">
    <property type="entry name" value="LRR_dom_sf"/>
</dbReference>
<gene>
    <name evidence="3" type="ORF">LITE_LOCUS17606</name>
</gene>
<evidence type="ECO:0000259" key="2">
    <source>
        <dbReference type="Pfam" id="PF23282"/>
    </source>
</evidence>
<sequence>MSPRISLELFCKHAFKKTRPPPGYETLSQDIISIAGGLPLFLEVVGSLLYGEEKPIWEEKLVQLRKVSLKGVAERLKISYDVLEAETQQIFLDIACFCIGMEKEIAIYMWSDLKYLSLLSRINSLIQRSMIKIGYDNKFQMHDQMRDMGREIVREENIEQPWKRSRIWDPEEALDLLQNKREAEKLKVLDLSGIYLDDDVKFLEFPESGSLEMLNLSGCHTDKEVDITRLWNLKVLNLQGIQLKAIRGGTIGMLEMLRELNLTNFKCGNLKEVIVDIKELSSLKILKTIGAGVPDKPMGIKLPTSLNVLHTSFWFVNLVELLELEELEVEDCDFGLEIPHPNSSTWSKVSKLTSLTLSPLSSPPAPSALLPSSLAKLHVSLVVLEWLPSLEKLENLTELVVRNCNKLREIRGLQDLKLLRTLVVDGNRGLLRLFGLVKLVCLNKLQTLEVTNCPRLAAAFHDDDGGGGHNNNNNNPPPTTIDSLQHLHIHGCESLLRHGGWLPHLSHFPKLKIVEFGAITSSTNNDDEKNHNKVAVESLVDGIACLEELEKLRLFSLPPSIEILPSLSRLQKLTNLAIHDMPSLREIQGIADLKSLERLMLAGCTSLERLIISRTTTGLRRLKELDIRGCINLAPQDLSALRANLPDARIKWPDERYPDSEPWSWGYCSVQ</sequence>
<keyword evidence="1" id="KW-0677">Repeat</keyword>
<dbReference type="InterPro" id="IPR058192">
    <property type="entry name" value="WHD_ROQ1-like"/>
</dbReference>
<dbReference type="InterPro" id="IPR044974">
    <property type="entry name" value="Disease_R_plants"/>
</dbReference>
<keyword evidence="4" id="KW-1185">Reference proteome</keyword>
<dbReference type="InterPro" id="IPR027417">
    <property type="entry name" value="P-loop_NTPase"/>
</dbReference>
<dbReference type="Proteomes" id="UP001154282">
    <property type="component" value="Unassembled WGS sequence"/>
</dbReference>
<evidence type="ECO:0000256" key="1">
    <source>
        <dbReference type="ARBA" id="ARBA00022737"/>
    </source>
</evidence>
<dbReference type="Gene3D" id="3.80.10.10">
    <property type="entry name" value="Ribonuclease Inhibitor"/>
    <property type="match status" value="3"/>
</dbReference>
<name>A0AAV0K8W0_9ROSI</name>
<proteinExistence type="predicted"/>
<dbReference type="SUPFAM" id="SSF52058">
    <property type="entry name" value="L domain-like"/>
    <property type="match status" value="2"/>
</dbReference>
<dbReference type="EMBL" id="CAMGYJ010000005">
    <property type="protein sequence ID" value="CAI0418285.1"/>
    <property type="molecule type" value="Genomic_DNA"/>
</dbReference>
<evidence type="ECO:0000313" key="4">
    <source>
        <dbReference type="Proteomes" id="UP001154282"/>
    </source>
</evidence>
<dbReference type="PANTHER" id="PTHR11017:SF570">
    <property type="entry name" value="DISEASE RESISTANCE PROTEIN (TIR-NBS CLASS)-RELATED"/>
    <property type="match status" value="1"/>
</dbReference>
<comment type="caution">
    <text evidence="3">The sequence shown here is derived from an EMBL/GenBank/DDBJ whole genome shotgun (WGS) entry which is preliminary data.</text>
</comment>
<dbReference type="GO" id="GO:0006952">
    <property type="term" value="P:defense response"/>
    <property type="evidence" value="ECO:0007669"/>
    <property type="project" value="InterPro"/>
</dbReference>
<feature type="domain" description="Disease resistance protein Roq1-like winged-helix" evidence="2">
    <location>
        <begin position="86"/>
        <end position="156"/>
    </location>
</feature>
<protein>
    <recommendedName>
        <fullName evidence="2">Disease resistance protein Roq1-like winged-helix domain-containing protein</fullName>
    </recommendedName>
</protein>
<dbReference type="PRINTS" id="PR00364">
    <property type="entry name" value="DISEASERSIST"/>
</dbReference>
<accession>A0AAV0K8W0</accession>
<dbReference type="Gene3D" id="1.10.8.430">
    <property type="entry name" value="Helical domain of apoptotic protease-activating factors"/>
    <property type="match status" value="1"/>
</dbReference>
<dbReference type="AlphaFoldDB" id="A0AAV0K8W0"/>
<reference evidence="3" key="1">
    <citation type="submission" date="2022-08" db="EMBL/GenBank/DDBJ databases">
        <authorList>
            <person name="Gutierrez-Valencia J."/>
        </authorList>
    </citation>
    <scope>NUCLEOTIDE SEQUENCE</scope>
</reference>
<dbReference type="PANTHER" id="PTHR11017">
    <property type="entry name" value="LEUCINE-RICH REPEAT-CONTAINING PROTEIN"/>
    <property type="match status" value="1"/>
</dbReference>
<dbReference type="InterPro" id="IPR042197">
    <property type="entry name" value="Apaf_helical"/>
</dbReference>
<evidence type="ECO:0000313" key="3">
    <source>
        <dbReference type="EMBL" id="CAI0418285.1"/>
    </source>
</evidence>
<dbReference type="SUPFAM" id="SSF52540">
    <property type="entry name" value="P-loop containing nucleoside triphosphate hydrolases"/>
    <property type="match status" value="1"/>
</dbReference>
<dbReference type="Pfam" id="PF23282">
    <property type="entry name" value="WHD_ROQ1"/>
    <property type="match status" value="1"/>
</dbReference>